<proteinExistence type="predicted"/>
<protein>
    <submittedName>
        <fullName evidence="1">Uncharacterized protein</fullName>
    </submittedName>
</protein>
<dbReference type="AlphaFoldDB" id="A0A507ZX14"/>
<gene>
    <name evidence="1" type="ORF">FKV25_11855</name>
</gene>
<dbReference type="Proteomes" id="UP000318212">
    <property type="component" value="Unassembled WGS sequence"/>
</dbReference>
<keyword evidence="2" id="KW-1185">Reference proteome</keyword>
<organism evidence="1 2">
    <name type="scientific">Marilutibacter aestuarii</name>
    <dbReference type="NCBI Taxonomy" id="1706195"/>
    <lineage>
        <taxon>Bacteria</taxon>
        <taxon>Pseudomonadati</taxon>
        <taxon>Pseudomonadota</taxon>
        <taxon>Gammaproteobacteria</taxon>
        <taxon>Lysobacterales</taxon>
        <taxon>Lysobacteraceae</taxon>
        <taxon>Marilutibacter</taxon>
    </lineage>
</organism>
<name>A0A507ZX14_9GAMM</name>
<comment type="caution">
    <text evidence="1">The sequence shown here is derived from an EMBL/GenBank/DDBJ whole genome shotgun (WGS) entry which is preliminary data.</text>
</comment>
<accession>A0A507ZX14</accession>
<reference evidence="1 2" key="1">
    <citation type="submission" date="2019-06" db="EMBL/GenBank/DDBJ databases">
        <title>Lysobacter alkalisoli sp. nov. isolated from saline soil.</title>
        <authorList>
            <person name="Sun J.-Q."/>
            <person name="Xu L."/>
        </authorList>
    </citation>
    <scope>NUCLEOTIDE SEQUENCE [LARGE SCALE GENOMIC DNA]</scope>
    <source>
        <strain evidence="1 2">JCM 31130</strain>
    </source>
</reference>
<evidence type="ECO:0000313" key="1">
    <source>
        <dbReference type="EMBL" id="TQD42266.1"/>
    </source>
</evidence>
<evidence type="ECO:0000313" key="2">
    <source>
        <dbReference type="Proteomes" id="UP000318212"/>
    </source>
</evidence>
<sequence length="120" mass="12653">MTQIALLAAVLAAGCSPESEPSLPIASGHYVFQHPFAEQPSIPSIRLNVTISGTHIVVVNPRASDPFPAGILAEGELMWHAGSGQWIIGDKSADRSAREVGGCSDGPEVIDLADKVYWTC</sequence>
<dbReference type="EMBL" id="VICE01000109">
    <property type="protein sequence ID" value="TQD42266.1"/>
    <property type="molecule type" value="Genomic_DNA"/>
</dbReference>